<dbReference type="OrthoDB" id="4395072at2759"/>
<protein>
    <submittedName>
        <fullName evidence="7">Major facilitator superfamily domain-containing protein</fullName>
    </submittedName>
</protein>
<evidence type="ECO:0000256" key="2">
    <source>
        <dbReference type="ARBA" id="ARBA00022692"/>
    </source>
</evidence>
<feature type="transmembrane region" description="Helical" evidence="6">
    <location>
        <begin position="748"/>
        <end position="770"/>
    </location>
</feature>
<dbReference type="GO" id="GO:0022857">
    <property type="term" value="F:transmembrane transporter activity"/>
    <property type="evidence" value="ECO:0007669"/>
    <property type="project" value="InterPro"/>
</dbReference>
<keyword evidence="3 6" id="KW-1133">Transmembrane helix</keyword>
<keyword evidence="2 6" id="KW-0812">Transmembrane</keyword>
<dbReference type="Proteomes" id="UP000813461">
    <property type="component" value="Unassembled WGS sequence"/>
</dbReference>
<dbReference type="PANTHER" id="PTHR23501:SF198">
    <property type="entry name" value="AZOLE RESISTANCE PROTEIN 1-RELATED"/>
    <property type="match status" value="1"/>
</dbReference>
<evidence type="ECO:0000256" key="6">
    <source>
        <dbReference type="SAM" id="Phobius"/>
    </source>
</evidence>
<evidence type="ECO:0000313" key="8">
    <source>
        <dbReference type="Proteomes" id="UP000813461"/>
    </source>
</evidence>
<feature type="transmembrane region" description="Helical" evidence="6">
    <location>
        <begin position="782"/>
        <end position="804"/>
    </location>
</feature>
<feature type="region of interest" description="Disordered" evidence="5">
    <location>
        <begin position="207"/>
        <end position="242"/>
    </location>
</feature>
<reference evidence="7" key="1">
    <citation type="journal article" date="2021" name="Nat. Commun.">
        <title>Genetic determinants of endophytism in the Arabidopsis root mycobiome.</title>
        <authorList>
            <person name="Mesny F."/>
            <person name="Miyauchi S."/>
            <person name="Thiergart T."/>
            <person name="Pickel B."/>
            <person name="Atanasova L."/>
            <person name="Karlsson M."/>
            <person name="Huettel B."/>
            <person name="Barry K.W."/>
            <person name="Haridas S."/>
            <person name="Chen C."/>
            <person name="Bauer D."/>
            <person name="Andreopoulos W."/>
            <person name="Pangilinan J."/>
            <person name="LaButti K."/>
            <person name="Riley R."/>
            <person name="Lipzen A."/>
            <person name="Clum A."/>
            <person name="Drula E."/>
            <person name="Henrissat B."/>
            <person name="Kohler A."/>
            <person name="Grigoriev I.V."/>
            <person name="Martin F.M."/>
            <person name="Hacquard S."/>
        </authorList>
    </citation>
    <scope>NUCLEOTIDE SEQUENCE</scope>
    <source>
        <strain evidence="7">MPI-SDFR-AT-0120</strain>
    </source>
</reference>
<keyword evidence="4 6" id="KW-0472">Membrane</keyword>
<feature type="transmembrane region" description="Helical" evidence="6">
    <location>
        <begin position="913"/>
        <end position="938"/>
    </location>
</feature>
<feature type="transmembrane region" description="Helical" evidence="6">
    <location>
        <begin position="1179"/>
        <end position="1198"/>
    </location>
</feature>
<dbReference type="Gene3D" id="1.20.1250.20">
    <property type="entry name" value="MFS general substrate transporter like domains"/>
    <property type="match status" value="1"/>
</dbReference>
<dbReference type="EMBL" id="JAGMVJ010000016">
    <property type="protein sequence ID" value="KAH7079718.1"/>
    <property type="molecule type" value="Genomic_DNA"/>
</dbReference>
<feature type="transmembrane region" description="Helical" evidence="6">
    <location>
        <begin position="959"/>
        <end position="978"/>
    </location>
</feature>
<dbReference type="GO" id="GO:0005886">
    <property type="term" value="C:plasma membrane"/>
    <property type="evidence" value="ECO:0007669"/>
    <property type="project" value="TreeGrafter"/>
</dbReference>
<dbReference type="InterPro" id="IPR011701">
    <property type="entry name" value="MFS"/>
</dbReference>
<name>A0A8K0QZZ6_9PLEO</name>
<evidence type="ECO:0000256" key="1">
    <source>
        <dbReference type="ARBA" id="ARBA00004141"/>
    </source>
</evidence>
<keyword evidence="8" id="KW-1185">Reference proteome</keyword>
<feature type="transmembrane region" description="Helical" evidence="6">
    <location>
        <begin position="1032"/>
        <end position="1053"/>
    </location>
</feature>
<feature type="compositionally biased region" description="Polar residues" evidence="5">
    <location>
        <begin position="227"/>
        <end position="242"/>
    </location>
</feature>
<gene>
    <name evidence="7" type="ORF">FB567DRAFT_127768</name>
</gene>
<feature type="transmembrane region" description="Helical" evidence="6">
    <location>
        <begin position="990"/>
        <end position="1011"/>
    </location>
</feature>
<evidence type="ECO:0000256" key="5">
    <source>
        <dbReference type="SAM" id="MobiDB-lite"/>
    </source>
</evidence>
<feature type="compositionally biased region" description="Low complexity" evidence="5">
    <location>
        <begin position="215"/>
        <end position="226"/>
    </location>
</feature>
<evidence type="ECO:0000256" key="4">
    <source>
        <dbReference type="ARBA" id="ARBA00023136"/>
    </source>
</evidence>
<evidence type="ECO:0000313" key="7">
    <source>
        <dbReference type="EMBL" id="KAH7079718.1"/>
    </source>
</evidence>
<feature type="transmembrane region" description="Helical" evidence="6">
    <location>
        <begin position="1129"/>
        <end position="1149"/>
    </location>
</feature>
<dbReference type="InterPro" id="IPR036259">
    <property type="entry name" value="MFS_trans_sf"/>
</dbReference>
<dbReference type="PANTHER" id="PTHR23501">
    <property type="entry name" value="MAJOR FACILITATOR SUPERFAMILY"/>
    <property type="match status" value="1"/>
</dbReference>
<dbReference type="Pfam" id="PF07690">
    <property type="entry name" value="MFS_1"/>
    <property type="match status" value="1"/>
</dbReference>
<feature type="transmembrane region" description="Helical" evidence="6">
    <location>
        <begin position="1096"/>
        <end position="1117"/>
    </location>
</feature>
<feature type="transmembrane region" description="Helical" evidence="6">
    <location>
        <begin position="816"/>
        <end position="839"/>
    </location>
</feature>
<proteinExistence type="predicted"/>
<feature type="transmembrane region" description="Helical" evidence="6">
    <location>
        <begin position="845"/>
        <end position="866"/>
    </location>
</feature>
<comment type="caution">
    <text evidence="7">The sequence shown here is derived from an EMBL/GenBank/DDBJ whole genome shotgun (WGS) entry which is preliminary data.</text>
</comment>
<dbReference type="SUPFAM" id="SSF103473">
    <property type="entry name" value="MFS general substrate transporter"/>
    <property type="match status" value="1"/>
</dbReference>
<comment type="subcellular location">
    <subcellularLocation>
        <location evidence="1">Membrane</location>
        <topology evidence="1">Multi-pass membrane protein</topology>
    </subcellularLocation>
</comment>
<sequence length="1346" mass="146596">MLSIIVMEAPPIARRRYGITDLLKSEFEVPRHSLKIPASAARTTSGKRSRLKLRKNPLVLLSSARSFGPGDDAAASNEAARQDPHVHPDFHQKDHGDLVYQSQGSIPDHNEVSVAEDEIVVRASAFPISPRGLRLLTQGFLRRFQQQRLRSGCANDLRQIQPNAIVIPTTIEASTVVETVTQTEAPSAQCTAVRVPTPSLMLEHTSGSDVATLHQSPSQQTTSTSTAEITQGSSTPAIDTGQQGCAVGIPTLMADPYSISEPVTSSKLYCLEPGVFVGKLFDLPPPDILQAEWYASIRPRVVDNLLNVTDSLPISLLRDETIIEPELLMSGNTSSGSTEVVLEPTIWIRCGSQLCLEAVGRAMIQIQKMYELPTRTTRKSLHPAGAPQHDDGILPECSTHSKGITTDILPIPPTAKSPSGDAIHGAYQRAGSTLEILVQSTAENSNSTCGLRVYLRQLNGVTSVCTLGGLVALGDIILGLTTAHSIYELQSNTSGSALKTEPPMTASLMSSSSAFLWAASYGTSKIFASNTGNRDFALLQLNIDRGQALQNVYWTDSDPHIITNVSEDLAARTVTIVCSPKNVVQGRLLEGSSIIIDREGCWETRKLQLDHPLVRGSSGAWVVDGSLLLGVITAVYDDEPYAHMIPAKAIFSGINAMLNRSDYESPDVELYTRIEARPIKPEIIAPVPRTSHESAMNDKYSHHLHRKPYTDPYDKHSNEEDLISDPERRAHLREDPISHFRGPISLTVLIPMILFVAMIGIDISTIPIIVSSMTDEFKSLPLLGWYGSAYLLAFGTSFPLFTSLQLPCAQRWHGRPFALMLLASIASFCAGNICCYLASNGVMIAFGRALCGCGAAATLSGIVFLLETIFPKTRYKYASILLGLHGTSRFVGPLIGAAISGPFGPHNAWRSNFLMNSILAGATFGSSLVGMVTHSNRFALLVADRSMVPRDGFHICRELLHFVLNCCFAVCLTSAIYYGTLESWRSAKVISLLSAGCGGSLIISNLLRFLLPEWTPASSIWHYSSWVSRCRAIYTMLWGTGYYTFAHYLPVWLQLTQDKSSQRTSIMYLPLSCSYILGNLTILLLFVTGNRPYLRVLLPINISLMLMALAAGLFAGYNTTFSTSSILGLQTLFSIGAGLGTLQLALPIVRWTDFAHGERTGGRDSHYDGPRLANFNSSFFMEMLGGAIGIAVAQAIVVSRLSSAASTLGLDSALVLHNGATNIKENFKGALLDKLQDAFVDAFSKTFYVSMGAGAAGLPLTFMFVCYLWHHNFFRIWAGTELGLNKYKKWKVARHTRSHLPQANRAQDIELTEIAHNAASTSVPTAGVRNWGHTTLSAFSRRSEQL</sequence>
<feature type="transmembrane region" description="Helical" evidence="6">
    <location>
        <begin position="1247"/>
        <end position="1269"/>
    </location>
</feature>
<feature type="transmembrane region" description="Helical" evidence="6">
    <location>
        <begin position="1065"/>
        <end position="1087"/>
    </location>
</feature>
<accession>A0A8K0QZZ6</accession>
<organism evidence="7 8">
    <name type="scientific">Paraphoma chrysanthemicola</name>
    <dbReference type="NCBI Taxonomy" id="798071"/>
    <lineage>
        <taxon>Eukaryota</taxon>
        <taxon>Fungi</taxon>
        <taxon>Dikarya</taxon>
        <taxon>Ascomycota</taxon>
        <taxon>Pezizomycotina</taxon>
        <taxon>Dothideomycetes</taxon>
        <taxon>Pleosporomycetidae</taxon>
        <taxon>Pleosporales</taxon>
        <taxon>Pleosporineae</taxon>
        <taxon>Phaeosphaeriaceae</taxon>
        <taxon>Paraphoma</taxon>
    </lineage>
</organism>
<evidence type="ECO:0000256" key="3">
    <source>
        <dbReference type="ARBA" id="ARBA00022989"/>
    </source>
</evidence>